<dbReference type="SUPFAM" id="SSF53335">
    <property type="entry name" value="S-adenosyl-L-methionine-dependent methyltransferases"/>
    <property type="match status" value="1"/>
</dbReference>
<gene>
    <name evidence="3" type="primary">jhamt_3</name>
    <name evidence="3" type="ORF">AVEN_74986_1</name>
</gene>
<evidence type="ECO:0000256" key="1">
    <source>
        <dbReference type="ARBA" id="ARBA00022603"/>
    </source>
</evidence>
<evidence type="ECO:0000256" key="2">
    <source>
        <dbReference type="ARBA" id="ARBA00022679"/>
    </source>
</evidence>
<dbReference type="EMBL" id="BGPR01001099">
    <property type="protein sequence ID" value="GBM45412.1"/>
    <property type="molecule type" value="Genomic_DNA"/>
</dbReference>
<keyword evidence="2 3" id="KW-0808">Transferase</keyword>
<evidence type="ECO:0000313" key="3">
    <source>
        <dbReference type="EMBL" id="GBM45412.1"/>
    </source>
</evidence>
<dbReference type="GO" id="GO:0032259">
    <property type="term" value="P:methylation"/>
    <property type="evidence" value="ECO:0007669"/>
    <property type="project" value="UniProtKB-KW"/>
</dbReference>
<evidence type="ECO:0000313" key="4">
    <source>
        <dbReference type="Proteomes" id="UP000499080"/>
    </source>
</evidence>
<reference evidence="3 4" key="1">
    <citation type="journal article" date="2019" name="Sci. Rep.">
        <title>Orb-weaving spider Araneus ventricosus genome elucidates the spidroin gene catalogue.</title>
        <authorList>
            <person name="Kono N."/>
            <person name="Nakamura H."/>
            <person name="Ohtoshi R."/>
            <person name="Moran D.A.P."/>
            <person name="Shinohara A."/>
            <person name="Yoshida Y."/>
            <person name="Fujiwara M."/>
            <person name="Mori M."/>
            <person name="Tomita M."/>
            <person name="Arakawa K."/>
        </authorList>
    </citation>
    <scope>NUCLEOTIDE SEQUENCE [LARGE SCALE GENOMIC DNA]</scope>
</reference>
<dbReference type="PANTHER" id="PTHR44942:SF4">
    <property type="entry name" value="METHYLTRANSFERASE TYPE 11 DOMAIN-CONTAINING PROTEIN"/>
    <property type="match status" value="1"/>
</dbReference>
<dbReference type="InterPro" id="IPR029063">
    <property type="entry name" value="SAM-dependent_MTases_sf"/>
</dbReference>
<accession>A0A4Y2FV70</accession>
<protein>
    <submittedName>
        <fullName evidence="3">Juvenile hormone acid O-methyltransferase</fullName>
    </submittedName>
</protein>
<dbReference type="Proteomes" id="UP000499080">
    <property type="component" value="Unassembled WGS sequence"/>
</dbReference>
<proteinExistence type="predicted"/>
<dbReference type="Gene3D" id="3.40.50.150">
    <property type="entry name" value="Vaccinia Virus protein VP39"/>
    <property type="match status" value="1"/>
</dbReference>
<organism evidence="3 4">
    <name type="scientific">Araneus ventricosus</name>
    <name type="common">Orbweaver spider</name>
    <name type="synonym">Epeira ventricosa</name>
    <dbReference type="NCBI Taxonomy" id="182803"/>
    <lineage>
        <taxon>Eukaryota</taxon>
        <taxon>Metazoa</taxon>
        <taxon>Ecdysozoa</taxon>
        <taxon>Arthropoda</taxon>
        <taxon>Chelicerata</taxon>
        <taxon>Arachnida</taxon>
        <taxon>Araneae</taxon>
        <taxon>Araneomorphae</taxon>
        <taxon>Entelegynae</taxon>
        <taxon>Araneoidea</taxon>
        <taxon>Araneidae</taxon>
        <taxon>Araneus</taxon>
    </lineage>
</organism>
<dbReference type="CDD" id="cd02440">
    <property type="entry name" value="AdoMet_MTases"/>
    <property type="match status" value="1"/>
</dbReference>
<sequence>MLDPELYSGKPLPLDSVKYFISEKLHQLGWGQTKEKEVVLDVGCGPGGTTLQLILPLFPQAKKILAIDMLPNMIEFARIHNCHPLIEYNVANIDNWSTVEQWEGQISKLTAIHCVQWLKDKRRGFQNMFKLLEPRGEMAFCFVMESPVYASILALESNPKWSKFFKDVDNFVSDDHINKYESSRYIKMLEEIGFDILYFGDDVKTDPFPSDEEFRNFFASVCALTTHVPSHQREEFKDHLFQEILKQMGRDSSGRPVHRAKIIEGVARKRDTE</sequence>
<dbReference type="GO" id="GO:0008168">
    <property type="term" value="F:methyltransferase activity"/>
    <property type="evidence" value="ECO:0007669"/>
    <property type="project" value="UniProtKB-KW"/>
</dbReference>
<comment type="caution">
    <text evidence="3">The sequence shown here is derived from an EMBL/GenBank/DDBJ whole genome shotgun (WGS) entry which is preliminary data.</text>
</comment>
<dbReference type="InterPro" id="IPR051052">
    <property type="entry name" value="Diverse_substrate_MTase"/>
</dbReference>
<keyword evidence="1 3" id="KW-0489">Methyltransferase</keyword>
<dbReference type="OrthoDB" id="6408088at2759"/>
<dbReference type="PANTHER" id="PTHR44942">
    <property type="entry name" value="METHYLTRANSF_11 DOMAIN-CONTAINING PROTEIN"/>
    <property type="match status" value="1"/>
</dbReference>
<dbReference type="Pfam" id="PF13489">
    <property type="entry name" value="Methyltransf_23"/>
    <property type="match status" value="1"/>
</dbReference>
<name>A0A4Y2FV70_ARAVE</name>
<dbReference type="AlphaFoldDB" id="A0A4Y2FV70"/>
<keyword evidence="4" id="KW-1185">Reference proteome</keyword>